<dbReference type="EMBL" id="CP022474">
    <property type="protein sequence ID" value="ASN59830.1"/>
    <property type="molecule type" value="Genomic_DNA"/>
</dbReference>
<proteinExistence type="predicted"/>
<sequence>MAKTKATTSETDAPNTEEPVEPKVIVNVHDSTIYVGDKWSPKDNFDNATDADGKAVSLADISVDSAKVDVTTSGKYGVTYTYADVSAIATVTVKDDLTDIKVHDSTLSVGDHWEPAYNFDSATDKDGKQVGLDKLTVDTTKVDLTSAGVYEVKYALKAVTVVATVSVEGKPEPIRDSYKVQAGDDIATIATTHNVSVGWVKYVNNLSSNRLKVGKVLYFDL</sequence>
<evidence type="ECO:0000313" key="3">
    <source>
        <dbReference type="EMBL" id="ASN59830.1"/>
    </source>
</evidence>
<organism evidence="3 4">
    <name type="scientific">Latilactobacillus curvatus</name>
    <name type="common">Lactobacillus curvatus</name>
    <dbReference type="NCBI Taxonomy" id="28038"/>
    <lineage>
        <taxon>Bacteria</taxon>
        <taxon>Bacillati</taxon>
        <taxon>Bacillota</taxon>
        <taxon>Bacilli</taxon>
        <taxon>Lactobacillales</taxon>
        <taxon>Lactobacillaceae</taxon>
        <taxon>Latilactobacillus</taxon>
    </lineage>
</organism>
<dbReference type="RefSeq" id="WP_089556540.1">
    <property type="nucleotide sequence ID" value="NZ_CP022474.1"/>
</dbReference>
<gene>
    <name evidence="3" type="ORF">CG419_03960</name>
</gene>
<dbReference type="Pfam" id="PF01476">
    <property type="entry name" value="LysM"/>
    <property type="match status" value="1"/>
</dbReference>
<feature type="compositionally biased region" description="Polar residues" evidence="1">
    <location>
        <begin position="1"/>
        <end position="14"/>
    </location>
</feature>
<evidence type="ECO:0000256" key="1">
    <source>
        <dbReference type="SAM" id="MobiDB-lite"/>
    </source>
</evidence>
<dbReference type="AlphaFoldDB" id="A0AAC9UP88"/>
<accession>A0AAC9UP88</accession>
<dbReference type="InterPro" id="IPR013783">
    <property type="entry name" value="Ig-like_fold"/>
</dbReference>
<name>A0AAC9UP88_LATCU</name>
<evidence type="ECO:0000259" key="2">
    <source>
        <dbReference type="PROSITE" id="PS51782"/>
    </source>
</evidence>
<dbReference type="SUPFAM" id="SSF54106">
    <property type="entry name" value="LysM domain"/>
    <property type="match status" value="1"/>
</dbReference>
<dbReference type="PROSITE" id="PS51782">
    <property type="entry name" value="LYSM"/>
    <property type="match status" value="1"/>
</dbReference>
<protein>
    <recommendedName>
        <fullName evidence="2">LysM domain-containing protein</fullName>
    </recommendedName>
</protein>
<dbReference type="Pfam" id="PF07523">
    <property type="entry name" value="Big_3"/>
    <property type="match status" value="2"/>
</dbReference>
<evidence type="ECO:0000313" key="4">
    <source>
        <dbReference type="Proteomes" id="UP000199749"/>
    </source>
</evidence>
<reference evidence="3 4" key="1">
    <citation type="submission" date="2017-07" db="EMBL/GenBank/DDBJ databases">
        <title>Lactobacillus curvatus MRS6 whole genome.</title>
        <authorList>
            <person name="Jans C."/>
            <person name="Lagler S."/>
            <person name="Lacroix C."/>
            <person name="Meile L."/>
            <person name="Stevens M.J.A."/>
        </authorList>
    </citation>
    <scope>NUCLEOTIDE SEQUENCE [LARGE SCALE GENOMIC DNA]</scope>
    <source>
        <strain evidence="3 4">MRS6</strain>
    </source>
</reference>
<feature type="region of interest" description="Disordered" evidence="1">
    <location>
        <begin position="1"/>
        <end position="21"/>
    </location>
</feature>
<dbReference type="CDD" id="cd00118">
    <property type="entry name" value="LysM"/>
    <property type="match status" value="1"/>
</dbReference>
<dbReference type="InterPro" id="IPR022038">
    <property type="entry name" value="Ig-like_bact"/>
</dbReference>
<feature type="domain" description="LysM" evidence="2">
    <location>
        <begin position="176"/>
        <end position="219"/>
    </location>
</feature>
<dbReference type="Gene3D" id="3.10.350.10">
    <property type="entry name" value="LysM domain"/>
    <property type="match status" value="1"/>
</dbReference>
<dbReference type="Proteomes" id="UP000199749">
    <property type="component" value="Chromosome"/>
</dbReference>
<dbReference type="InterPro" id="IPR018392">
    <property type="entry name" value="LysM"/>
</dbReference>
<dbReference type="Gene3D" id="2.60.40.10">
    <property type="entry name" value="Immunoglobulins"/>
    <property type="match status" value="2"/>
</dbReference>
<dbReference type="InterPro" id="IPR036779">
    <property type="entry name" value="LysM_dom_sf"/>
</dbReference>